<gene>
    <name evidence="1" type="ORF">ZIOFF_036340</name>
</gene>
<keyword evidence="2" id="KW-1185">Reference proteome</keyword>
<dbReference type="Proteomes" id="UP000734854">
    <property type="component" value="Unassembled WGS sequence"/>
</dbReference>
<reference evidence="1 2" key="1">
    <citation type="submission" date="2020-08" db="EMBL/GenBank/DDBJ databases">
        <title>Plant Genome Project.</title>
        <authorList>
            <person name="Zhang R.-G."/>
        </authorList>
    </citation>
    <scope>NUCLEOTIDE SEQUENCE [LARGE SCALE GENOMIC DNA]</scope>
    <source>
        <tissue evidence="1">Rhizome</tissue>
    </source>
</reference>
<proteinExistence type="predicted"/>
<dbReference type="InterPro" id="IPR036423">
    <property type="entry name" value="SOD-like_Cu/Zn_dom_sf"/>
</dbReference>
<accession>A0A8J5GDN1</accession>
<dbReference type="SUPFAM" id="SSF49329">
    <property type="entry name" value="Cu,Zn superoxide dismutase-like"/>
    <property type="match status" value="1"/>
</dbReference>
<sequence>MFTFCYESSRKKAKAVAVLCGFGNSGVAGVVHFSQEGIDGCVSTGSCSVFRSSFNVLRWISCHHLYLCSGPHYNPTGEEHGDPGDPIDDLGNVVAGDGGIYILI</sequence>
<name>A0A8J5GDN1_ZINOF</name>
<dbReference type="AlphaFoldDB" id="A0A8J5GDN1"/>
<protein>
    <submittedName>
        <fullName evidence="1">Uncharacterized protein</fullName>
    </submittedName>
</protein>
<dbReference type="GO" id="GO:0006801">
    <property type="term" value="P:superoxide metabolic process"/>
    <property type="evidence" value="ECO:0007669"/>
    <property type="project" value="InterPro"/>
</dbReference>
<dbReference type="EMBL" id="JACMSC010000010">
    <property type="protein sequence ID" value="KAG6504016.1"/>
    <property type="molecule type" value="Genomic_DNA"/>
</dbReference>
<dbReference type="Gene3D" id="2.60.40.200">
    <property type="entry name" value="Superoxide dismutase, copper/zinc binding domain"/>
    <property type="match status" value="1"/>
</dbReference>
<evidence type="ECO:0000313" key="2">
    <source>
        <dbReference type="Proteomes" id="UP000734854"/>
    </source>
</evidence>
<dbReference type="GO" id="GO:0046872">
    <property type="term" value="F:metal ion binding"/>
    <property type="evidence" value="ECO:0007669"/>
    <property type="project" value="InterPro"/>
</dbReference>
<organism evidence="1 2">
    <name type="scientific">Zingiber officinale</name>
    <name type="common">Ginger</name>
    <name type="synonym">Amomum zingiber</name>
    <dbReference type="NCBI Taxonomy" id="94328"/>
    <lineage>
        <taxon>Eukaryota</taxon>
        <taxon>Viridiplantae</taxon>
        <taxon>Streptophyta</taxon>
        <taxon>Embryophyta</taxon>
        <taxon>Tracheophyta</taxon>
        <taxon>Spermatophyta</taxon>
        <taxon>Magnoliopsida</taxon>
        <taxon>Liliopsida</taxon>
        <taxon>Zingiberales</taxon>
        <taxon>Zingiberaceae</taxon>
        <taxon>Zingiber</taxon>
    </lineage>
</organism>
<comment type="caution">
    <text evidence="1">The sequence shown here is derived from an EMBL/GenBank/DDBJ whole genome shotgun (WGS) entry which is preliminary data.</text>
</comment>
<evidence type="ECO:0000313" key="1">
    <source>
        <dbReference type="EMBL" id="KAG6504016.1"/>
    </source>
</evidence>